<evidence type="ECO:0000313" key="3">
    <source>
        <dbReference type="Proteomes" id="UP000295344"/>
    </source>
</evidence>
<dbReference type="Proteomes" id="UP000295344">
    <property type="component" value="Unassembled WGS sequence"/>
</dbReference>
<sequence>MRARRLAAPARHARSPRKGGTWAGVARSDQPSAPRAKVSQRFGSPAS</sequence>
<evidence type="ECO:0000256" key="1">
    <source>
        <dbReference type="SAM" id="MobiDB-lite"/>
    </source>
</evidence>
<dbReference type="EMBL" id="SOAM01000001">
    <property type="protein sequence ID" value="TDS80093.1"/>
    <property type="molecule type" value="Genomic_DNA"/>
</dbReference>
<comment type="caution">
    <text evidence="2">The sequence shown here is derived from an EMBL/GenBank/DDBJ whole genome shotgun (WGS) entry which is preliminary data.</text>
</comment>
<accession>A0A4R7FQQ9</accession>
<dbReference type="AlphaFoldDB" id="A0A4R7FQQ9"/>
<feature type="compositionally biased region" description="Basic residues" evidence="1">
    <location>
        <begin position="1"/>
        <end position="17"/>
    </location>
</feature>
<gene>
    <name evidence="2" type="ORF">CLV52_0646</name>
</gene>
<name>A0A4R7FQQ9_9MICO</name>
<evidence type="ECO:0000313" key="2">
    <source>
        <dbReference type="EMBL" id="TDS80093.1"/>
    </source>
</evidence>
<organism evidence="2 3">
    <name type="scientific">Amnibacterium kyonggiense</name>
    <dbReference type="NCBI Taxonomy" id="595671"/>
    <lineage>
        <taxon>Bacteria</taxon>
        <taxon>Bacillati</taxon>
        <taxon>Actinomycetota</taxon>
        <taxon>Actinomycetes</taxon>
        <taxon>Micrococcales</taxon>
        <taxon>Microbacteriaceae</taxon>
        <taxon>Amnibacterium</taxon>
    </lineage>
</organism>
<reference evidence="2 3" key="1">
    <citation type="submission" date="2019-03" db="EMBL/GenBank/DDBJ databases">
        <title>Genomic Encyclopedia of Archaeal and Bacterial Type Strains, Phase II (KMG-II): from individual species to whole genera.</title>
        <authorList>
            <person name="Goeker M."/>
        </authorList>
    </citation>
    <scope>NUCLEOTIDE SEQUENCE [LARGE SCALE GENOMIC DNA]</scope>
    <source>
        <strain evidence="2 3">DSM 24782</strain>
    </source>
</reference>
<feature type="region of interest" description="Disordered" evidence="1">
    <location>
        <begin position="1"/>
        <end position="47"/>
    </location>
</feature>
<proteinExistence type="predicted"/>
<keyword evidence="3" id="KW-1185">Reference proteome</keyword>
<protein>
    <submittedName>
        <fullName evidence="2">Uncharacterized protein</fullName>
    </submittedName>
</protein>